<gene>
    <name evidence="3" type="ORF">EK0264_17315</name>
</gene>
<dbReference type="SUPFAM" id="SSF53474">
    <property type="entry name" value="alpha/beta-Hydrolases"/>
    <property type="match status" value="1"/>
</dbReference>
<name>A0A7L4YRK8_9ACTN</name>
<dbReference type="EMBL" id="CP047156">
    <property type="protein sequence ID" value="QHC01865.1"/>
    <property type="molecule type" value="Genomic_DNA"/>
</dbReference>
<reference evidence="3 4" key="1">
    <citation type="journal article" date="2018" name="Int. J. Syst. Evol. Microbiol.">
        <title>Epidermidibacterium keratini gen. nov., sp. nov., a member of the family Sporichthyaceae, isolated from keratin epidermis.</title>
        <authorList>
            <person name="Lee D.G."/>
            <person name="Trujillo M.E."/>
            <person name="Kang S."/>
            <person name="Nam J.J."/>
            <person name="Kim Y.J."/>
        </authorList>
    </citation>
    <scope>NUCLEOTIDE SEQUENCE [LARGE SCALE GENOMIC DNA]</scope>
    <source>
        <strain evidence="3 4">EPI-7</strain>
    </source>
</reference>
<evidence type="ECO:0000256" key="1">
    <source>
        <dbReference type="ARBA" id="ARBA00022801"/>
    </source>
</evidence>
<accession>A0A7L4YRK8</accession>
<dbReference type="InterPro" id="IPR000639">
    <property type="entry name" value="Epox_hydrolase-like"/>
</dbReference>
<evidence type="ECO:0000313" key="3">
    <source>
        <dbReference type="EMBL" id="QHC01865.1"/>
    </source>
</evidence>
<feature type="domain" description="AB hydrolase-1" evidence="2">
    <location>
        <begin position="33"/>
        <end position="134"/>
    </location>
</feature>
<dbReference type="Pfam" id="PF00561">
    <property type="entry name" value="Abhydrolase_1"/>
    <property type="match status" value="1"/>
</dbReference>
<proteinExistence type="predicted"/>
<dbReference type="Gene3D" id="3.40.50.1820">
    <property type="entry name" value="alpha/beta hydrolase"/>
    <property type="match status" value="1"/>
</dbReference>
<dbReference type="InterPro" id="IPR000073">
    <property type="entry name" value="AB_hydrolase_1"/>
</dbReference>
<dbReference type="PANTHER" id="PTHR43329">
    <property type="entry name" value="EPOXIDE HYDROLASE"/>
    <property type="match status" value="1"/>
</dbReference>
<dbReference type="RefSeq" id="WP_159546989.1">
    <property type="nucleotide sequence ID" value="NZ_CP047156.1"/>
</dbReference>
<evidence type="ECO:0000259" key="2">
    <source>
        <dbReference type="Pfam" id="PF00561"/>
    </source>
</evidence>
<protein>
    <submittedName>
        <fullName evidence="3">Alpha/beta fold hydrolase</fullName>
    </submittedName>
</protein>
<dbReference type="PRINTS" id="PR00412">
    <property type="entry name" value="EPOXHYDRLASE"/>
</dbReference>
<dbReference type="FunCoup" id="A0A7L4YRK8">
    <property type="interactions" value="175"/>
</dbReference>
<dbReference type="AlphaFoldDB" id="A0A7L4YRK8"/>
<keyword evidence="1 3" id="KW-0378">Hydrolase</keyword>
<evidence type="ECO:0000313" key="4">
    <source>
        <dbReference type="Proteomes" id="UP000463857"/>
    </source>
</evidence>
<organism evidence="3 4">
    <name type="scientific">Epidermidibacterium keratini</name>
    <dbReference type="NCBI Taxonomy" id="1891644"/>
    <lineage>
        <taxon>Bacteria</taxon>
        <taxon>Bacillati</taxon>
        <taxon>Actinomycetota</taxon>
        <taxon>Actinomycetes</taxon>
        <taxon>Sporichthyales</taxon>
        <taxon>Sporichthyaceae</taxon>
        <taxon>Epidermidibacterium</taxon>
    </lineage>
</organism>
<keyword evidence="4" id="KW-1185">Reference proteome</keyword>
<dbReference type="KEGG" id="eke:EK0264_17315"/>
<dbReference type="GO" id="GO:0016787">
    <property type="term" value="F:hydrolase activity"/>
    <property type="evidence" value="ECO:0007669"/>
    <property type="project" value="UniProtKB-KW"/>
</dbReference>
<dbReference type="Proteomes" id="UP000463857">
    <property type="component" value="Chromosome"/>
</dbReference>
<sequence length="351" mass="38994">MDATNRAAAVTEHTYKTDRHTTGYLQAGPEDGPLMIFCHGWPELSRSWRHQLPVFGGLGFRAVAPDMRGYGRSSVYGTQAAYRLELIVEDMLELIDGLGYEQAVWVGHDWGSPVVWSVASHHADRVRAVASLCVPYLPGGFVLDELIPRVDRRVYPEDEFPAGQWEYQRFYQENFDTARTTFDSDIGGVVRALFRRGRPEGIDQPAPTAYTRRDGGWFRGGPVPALPQDYGVISDADHAVYTAALSRNGFFGPDSWYMHHEANGEYARSSLNDGALSMPVLFLHGNYDQTCETVRSQLAEPMRESCSDLTEVIVDSGHWMAQEQPGAVNAALAGWLATSVGDVWPGPRPVR</sequence>
<dbReference type="InterPro" id="IPR029058">
    <property type="entry name" value="AB_hydrolase_fold"/>
</dbReference>
<dbReference type="InParanoid" id="A0A7L4YRK8"/>
<dbReference type="OrthoDB" id="2987348at2"/>